<dbReference type="InterPro" id="IPR029151">
    <property type="entry name" value="Sensor-like_sf"/>
</dbReference>
<accession>W4Q495</accession>
<sequence length="116" mass="13385">MLKRKLTLRKIIICLIFIVVLFSLLLTDLLVSKSINENSISKEEEKALAIARIVAQSEVVQVGLKEGESEEIQHYANEVRELAEVLFVVVMDMNGIRYSHPNREYVGKPLWEEMKR</sequence>
<dbReference type="SUPFAM" id="SSF103190">
    <property type="entry name" value="Sensory domain-like"/>
    <property type="match status" value="1"/>
</dbReference>
<keyword evidence="2" id="KW-1003">Cell membrane</keyword>
<evidence type="ECO:0000313" key="8">
    <source>
        <dbReference type="EMBL" id="GAE26807.1"/>
    </source>
</evidence>
<dbReference type="AlphaFoldDB" id="W4Q495"/>
<evidence type="ECO:0000256" key="5">
    <source>
        <dbReference type="ARBA" id="ARBA00023136"/>
    </source>
</evidence>
<feature type="transmembrane region" description="Helical" evidence="6">
    <location>
        <begin position="12"/>
        <end position="31"/>
    </location>
</feature>
<dbReference type="InterPro" id="IPR033463">
    <property type="entry name" value="sCache_3"/>
</dbReference>
<dbReference type="GO" id="GO:0005886">
    <property type="term" value="C:plasma membrane"/>
    <property type="evidence" value="ECO:0007669"/>
    <property type="project" value="UniProtKB-SubCell"/>
</dbReference>
<evidence type="ECO:0000256" key="3">
    <source>
        <dbReference type="ARBA" id="ARBA00022692"/>
    </source>
</evidence>
<organism evidence="8 9">
    <name type="scientific">Halalkalibacter wakoensis JCM 9140</name>
    <dbReference type="NCBI Taxonomy" id="1236970"/>
    <lineage>
        <taxon>Bacteria</taxon>
        <taxon>Bacillati</taxon>
        <taxon>Bacillota</taxon>
        <taxon>Bacilli</taxon>
        <taxon>Bacillales</taxon>
        <taxon>Bacillaceae</taxon>
        <taxon>Halalkalibacter</taxon>
    </lineage>
</organism>
<keyword evidence="8" id="KW-0418">Kinase</keyword>
<evidence type="ECO:0000256" key="2">
    <source>
        <dbReference type="ARBA" id="ARBA00022475"/>
    </source>
</evidence>
<comment type="subcellular location">
    <subcellularLocation>
        <location evidence="1">Cell membrane</location>
        <topology evidence="1">Multi-pass membrane protein</topology>
    </subcellularLocation>
</comment>
<keyword evidence="9" id="KW-1185">Reference proteome</keyword>
<dbReference type="Pfam" id="PF17203">
    <property type="entry name" value="sCache_3_2"/>
    <property type="match status" value="1"/>
</dbReference>
<keyword evidence="5 6" id="KW-0472">Membrane</keyword>
<keyword evidence="8" id="KW-0808">Transferase</keyword>
<name>W4Q495_9BACI</name>
<evidence type="ECO:0000259" key="7">
    <source>
        <dbReference type="Pfam" id="PF17203"/>
    </source>
</evidence>
<feature type="domain" description="Single cache" evidence="7">
    <location>
        <begin position="41"/>
        <end position="110"/>
    </location>
</feature>
<evidence type="ECO:0000256" key="4">
    <source>
        <dbReference type="ARBA" id="ARBA00022989"/>
    </source>
</evidence>
<dbReference type="RefSeq" id="WP_369384425.1">
    <property type="nucleotide sequence ID" value="NZ_BAUT01000032.1"/>
</dbReference>
<dbReference type="Proteomes" id="UP000018890">
    <property type="component" value="Unassembled WGS sequence"/>
</dbReference>
<keyword evidence="4 6" id="KW-1133">Transmembrane helix</keyword>
<reference evidence="8" key="1">
    <citation type="journal article" date="2014" name="Genome Announc.">
        <title>Draft Genome Sequences of Three Alkaliphilic Bacillus Strains, Bacillus wakoensis JCM 9140T, Bacillus akibai JCM 9157T, and Bacillus hemicellulosilyticus JCM 9152T.</title>
        <authorList>
            <person name="Yuki M."/>
            <person name="Oshima K."/>
            <person name="Suda W."/>
            <person name="Oshida Y."/>
            <person name="Kitamura K."/>
            <person name="Iida T."/>
            <person name="Hattori M."/>
            <person name="Ohkuma M."/>
        </authorList>
    </citation>
    <scope>NUCLEOTIDE SEQUENCE [LARGE SCALE GENOMIC DNA]</scope>
    <source>
        <strain evidence="8">JCM 9140</strain>
    </source>
</reference>
<protein>
    <submittedName>
        <fullName evidence="8">Two-component sensor histidine kinase</fullName>
    </submittedName>
</protein>
<dbReference type="Gene3D" id="3.30.450.20">
    <property type="entry name" value="PAS domain"/>
    <property type="match status" value="1"/>
</dbReference>
<dbReference type="STRING" id="1236970.JCM9140_2909"/>
<evidence type="ECO:0000256" key="6">
    <source>
        <dbReference type="SAM" id="Phobius"/>
    </source>
</evidence>
<dbReference type="EMBL" id="BAUT01000032">
    <property type="protein sequence ID" value="GAE26807.1"/>
    <property type="molecule type" value="Genomic_DNA"/>
</dbReference>
<gene>
    <name evidence="8" type="ORF">JCM9140_2909</name>
</gene>
<comment type="caution">
    <text evidence="8">The sequence shown here is derived from an EMBL/GenBank/DDBJ whole genome shotgun (WGS) entry which is preliminary data.</text>
</comment>
<dbReference type="GO" id="GO:0016301">
    <property type="term" value="F:kinase activity"/>
    <property type="evidence" value="ECO:0007669"/>
    <property type="project" value="UniProtKB-KW"/>
</dbReference>
<evidence type="ECO:0000256" key="1">
    <source>
        <dbReference type="ARBA" id="ARBA00004651"/>
    </source>
</evidence>
<keyword evidence="3 6" id="KW-0812">Transmembrane</keyword>
<proteinExistence type="predicted"/>
<evidence type="ECO:0000313" key="9">
    <source>
        <dbReference type="Proteomes" id="UP000018890"/>
    </source>
</evidence>